<keyword evidence="2" id="KW-1003">Cell membrane</keyword>
<dbReference type="Pfam" id="PF03706">
    <property type="entry name" value="LPG_synthase_TM"/>
    <property type="match status" value="1"/>
</dbReference>
<evidence type="ECO:0000313" key="7">
    <source>
        <dbReference type="EMBL" id="MCZ0863455.1"/>
    </source>
</evidence>
<name>A0ABT4INY2_9EURY</name>
<comment type="subcellular location">
    <subcellularLocation>
        <location evidence="1">Cell membrane</location>
        <topology evidence="1">Multi-pass membrane protein</topology>
    </subcellularLocation>
</comment>
<keyword evidence="4 6" id="KW-1133">Transmembrane helix</keyword>
<organism evidence="7 8">
    <name type="scientific">Methanocorpusculum vombati</name>
    <dbReference type="NCBI Taxonomy" id="3002864"/>
    <lineage>
        <taxon>Archaea</taxon>
        <taxon>Methanobacteriati</taxon>
        <taxon>Methanobacteriota</taxon>
        <taxon>Stenosarchaea group</taxon>
        <taxon>Methanomicrobia</taxon>
        <taxon>Methanomicrobiales</taxon>
        <taxon>Methanocorpusculaceae</taxon>
        <taxon>Methanocorpusculum</taxon>
    </lineage>
</organism>
<dbReference type="InterPro" id="IPR022791">
    <property type="entry name" value="L-PG_synthase/AglD"/>
</dbReference>
<feature type="transmembrane region" description="Helical" evidence="6">
    <location>
        <begin position="232"/>
        <end position="257"/>
    </location>
</feature>
<evidence type="ECO:0000256" key="2">
    <source>
        <dbReference type="ARBA" id="ARBA00022475"/>
    </source>
</evidence>
<feature type="transmembrane region" description="Helical" evidence="6">
    <location>
        <begin position="7"/>
        <end position="29"/>
    </location>
</feature>
<proteinExistence type="predicted"/>
<evidence type="ECO:0000313" key="8">
    <source>
        <dbReference type="Proteomes" id="UP001141336"/>
    </source>
</evidence>
<evidence type="ECO:0000256" key="6">
    <source>
        <dbReference type="SAM" id="Phobius"/>
    </source>
</evidence>
<evidence type="ECO:0000256" key="1">
    <source>
        <dbReference type="ARBA" id="ARBA00004651"/>
    </source>
</evidence>
<dbReference type="RefSeq" id="WP_268923721.1">
    <property type="nucleotide sequence ID" value="NZ_JAPTGC010000021.1"/>
</dbReference>
<feature type="transmembrane region" description="Helical" evidence="6">
    <location>
        <begin position="263"/>
        <end position="279"/>
    </location>
</feature>
<feature type="transmembrane region" description="Helical" evidence="6">
    <location>
        <begin position="158"/>
        <end position="177"/>
    </location>
</feature>
<dbReference type="PANTHER" id="PTHR37693">
    <property type="entry name" value="PHOSPHATIDYLGLYCEROL LYSYLTRANSFERASE"/>
    <property type="match status" value="1"/>
</dbReference>
<keyword evidence="8" id="KW-1185">Reference proteome</keyword>
<evidence type="ECO:0000256" key="5">
    <source>
        <dbReference type="ARBA" id="ARBA00023136"/>
    </source>
</evidence>
<dbReference type="NCBIfam" id="TIGR00374">
    <property type="entry name" value="flippase-like domain"/>
    <property type="match status" value="1"/>
</dbReference>
<reference evidence="7" key="1">
    <citation type="submission" date="2022-12" db="EMBL/GenBank/DDBJ databases">
        <title>Isolation and characterisation of novel Methanocorpusculum spp. from native Australian herbivores indicates the genus is ancestrally host-associated.</title>
        <authorList>
            <person name="Volmer J.G."/>
            <person name="Soo R.M."/>
            <person name="Evans P.N."/>
            <person name="Hoedt E.C."/>
            <person name="Astorga Alsina A.L."/>
            <person name="Woodcroft B.J."/>
            <person name="Tyson G.W."/>
            <person name="Hugenholtz P."/>
            <person name="Morrison M."/>
        </authorList>
    </citation>
    <scope>NUCLEOTIDE SEQUENCE</scope>
    <source>
        <strain evidence="7">CW153</strain>
    </source>
</reference>
<gene>
    <name evidence="7" type="ORF">O0S09_09370</name>
</gene>
<dbReference type="PANTHER" id="PTHR37693:SF1">
    <property type="entry name" value="INTEGRAL MEMBRANE PROTEIN"/>
    <property type="match status" value="1"/>
</dbReference>
<dbReference type="Proteomes" id="UP001141336">
    <property type="component" value="Unassembled WGS sequence"/>
</dbReference>
<feature type="transmembrane region" description="Helical" evidence="6">
    <location>
        <begin position="291"/>
        <end position="310"/>
    </location>
</feature>
<evidence type="ECO:0000256" key="3">
    <source>
        <dbReference type="ARBA" id="ARBA00022692"/>
    </source>
</evidence>
<feature type="transmembrane region" description="Helical" evidence="6">
    <location>
        <begin position="128"/>
        <end position="146"/>
    </location>
</feature>
<feature type="transmembrane region" description="Helical" evidence="6">
    <location>
        <begin position="41"/>
        <end position="60"/>
    </location>
</feature>
<accession>A0ABT4INY2</accession>
<protein>
    <submittedName>
        <fullName evidence="7">Flippase-like domain-containing protein</fullName>
    </submittedName>
</protein>
<sequence>MDTKQKKWLWISIGLSMVILLAVMVLTFNENTIESLKNLNPWFLLLAFCLHMTAMCVWALRIRVMCRSLGYLVPLRHCLNMVCAGQLIASITPSQVGGEPVRIHELYKAKMPVADATAVVLVERLMEAVLLVLGVIVGMGLFSIVYSNGEMPEMVITAAWIGTGFFVALLVILAVLLSRPQLIRKIVFKIAGFFTKKWDSERIAKLTAQIDEAIDRLYLTFEMFAGRAKMGLVLGFLLTIVFWACEYAIASVIMIGLGYPPNFLLSLVFQLIIAVILMVPSTPGGAGVAEISYAAFYSLILPSAVVGVFVVLLRLILYYSNLLIGFIASFRIVKREAANQQVELEEEAV</sequence>
<keyword evidence="5 6" id="KW-0472">Membrane</keyword>
<comment type="caution">
    <text evidence="7">The sequence shown here is derived from an EMBL/GenBank/DDBJ whole genome shotgun (WGS) entry which is preliminary data.</text>
</comment>
<keyword evidence="3 6" id="KW-0812">Transmembrane</keyword>
<dbReference type="EMBL" id="JAPTGC010000021">
    <property type="protein sequence ID" value="MCZ0863455.1"/>
    <property type="molecule type" value="Genomic_DNA"/>
</dbReference>
<evidence type="ECO:0000256" key="4">
    <source>
        <dbReference type="ARBA" id="ARBA00022989"/>
    </source>
</evidence>